<feature type="signal peptide" evidence="1">
    <location>
        <begin position="1"/>
        <end position="19"/>
    </location>
</feature>
<reference evidence="2 3" key="1">
    <citation type="submission" date="2018-04" db="EMBL/GenBank/DDBJ databases">
        <title>Genomic Encyclopedia of Archaeal and Bacterial Type Strains, Phase II (KMG-II): from individual species to whole genera.</title>
        <authorList>
            <person name="Goeker M."/>
        </authorList>
    </citation>
    <scope>NUCLEOTIDE SEQUENCE [LARGE SCALE GENOMIC DNA]</scope>
    <source>
        <strain evidence="2 3">DSM 23082</strain>
    </source>
</reference>
<gene>
    <name evidence="2" type="ORF">C8P64_2378</name>
</gene>
<dbReference type="EMBL" id="QBKQ01000003">
    <property type="protein sequence ID" value="PTX41964.1"/>
    <property type="molecule type" value="Genomic_DNA"/>
</dbReference>
<dbReference type="OrthoDB" id="1274006at2"/>
<name>A0A2T6ADS3_9FLAO</name>
<evidence type="ECO:0000256" key="1">
    <source>
        <dbReference type="SAM" id="SignalP"/>
    </source>
</evidence>
<accession>A0A2T6ADS3</accession>
<evidence type="ECO:0000313" key="2">
    <source>
        <dbReference type="EMBL" id="PTX41964.1"/>
    </source>
</evidence>
<sequence length="277" mass="30987">MKNLIIALFLFGGIFTSSAQNINEYKYILVPETFEFTGEVNQYQLNSLFKFLFEQEGFNTVMRSGDKPQDLAIDPCMGLKANLVNNSGLFVTKLVIELEDCRGSVVYKSKEGRSREKDFKTAYHEALKDAFSSVEALDYKYTPNENSKVAATDDMSSAKKTVKVTLGAEVAGSVDNVASEEKTEKPETVLKTGSDLKYSNAGRTFLLEKTSQGYNLIQEGSIEPIAILIETEGGKSYIYNSLTKQGIGYFDAENNLMVEYLDRDKNKKVTLKYEVMD</sequence>
<dbReference type="RefSeq" id="WP_108172291.1">
    <property type="nucleotide sequence ID" value="NZ_QBKQ01000003.1"/>
</dbReference>
<protein>
    <recommendedName>
        <fullName evidence="4">Secreted protein</fullName>
    </recommendedName>
</protein>
<dbReference type="Proteomes" id="UP000244174">
    <property type="component" value="Unassembled WGS sequence"/>
</dbReference>
<keyword evidence="3" id="KW-1185">Reference proteome</keyword>
<proteinExistence type="predicted"/>
<feature type="chain" id="PRO_5015551821" description="Secreted protein" evidence="1">
    <location>
        <begin position="20"/>
        <end position="277"/>
    </location>
</feature>
<evidence type="ECO:0008006" key="4">
    <source>
        <dbReference type="Google" id="ProtNLM"/>
    </source>
</evidence>
<dbReference type="AlphaFoldDB" id="A0A2T6ADS3"/>
<keyword evidence="1" id="KW-0732">Signal</keyword>
<comment type="caution">
    <text evidence="2">The sequence shown here is derived from an EMBL/GenBank/DDBJ whole genome shotgun (WGS) entry which is preliminary data.</text>
</comment>
<evidence type="ECO:0000313" key="3">
    <source>
        <dbReference type="Proteomes" id="UP000244174"/>
    </source>
</evidence>
<organism evidence="2 3">
    <name type="scientific">Christiangramia gaetbulicola</name>
    <dbReference type="NCBI Taxonomy" id="703340"/>
    <lineage>
        <taxon>Bacteria</taxon>
        <taxon>Pseudomonadati</taxon>
        <taxon>Bacteroidota</taxon>
        <taxon>Flavobacteriia</taxon>
        <taxon>Flavobacteriales</taxon>
        <taxon>Flavobacteriaceae</taxon>
        <taxon>Christiangramia</taxon>
    </lineage>
</organism>